<evidence type="ECO:0008006" key="2">
    <source>
        <dbReference type="Google" id="ProtNLM"/>
    </source>
</evidence>
<protein>
    <recommendedName>
        <fullName evidence="2">Peptidase M20 dimerisation domain-containing protein</fullName>
    </recommendedName>
</protein>
<dbReference type="GO" id="GO:0006508">
    <property type="term" value="P:proteolysis"/>
    <property type="evidence" value="ECO:0007669"/>
    <property type="project" value="InterPro"/>
</dbReference>
<dbReference type="AlphaFoldDB" id="A0A382XHQ2"/>
<dbReference type="Pfam" id="PF01546">
    <property type="entry name" value="Peptidase_M20"/>
    <property type="match status" value="1"/>
</dbReference>
<dbReference type="PRINTS" id="PR00934">
    <property type="entry name" value="XHISDIPTASE"/>
</dbReference>
<name>A0A382XHQ2_9ZZZZ</name>
<feature type="non-terminal residue" evidence="1">
    <location>
        <position position="159"/>
    </location>
</feature>
<reference evidence="1" key="1">
    <citation type="submission" date="2018-05" db="EMBL/GenBank/DDBJ databases">
        <authorList>
            <person name="Lanie J.A."/>
            <person name="Ng W.-L."/>
            <person name="Kazmierczak K.M."/>
            <person name="Andrzejewski T.M."/>
            <person name="Davidsen T.M."/>
            <person name="Wayne K.J."/>
            <person name="Tettelin H."/>
            <person name="Glass J.I."/>
            <person name="Rusch D."/>
            <person name="Podicherti R."/>
            <person name="Tsui H.-C.T."/>
            <person name="Winkler M.E."/>
        </authorList>
    </citation>
    <scope>NUCLEOTIDE SEQUENCE</scope>
</reference>
<accession>A0A382XHQ2</accession>
<dbReference type="EMBL" id="UINC01167561">
    <property type="protein sequence ID" value="SVD70145.1"/>
    <property type="molecule type" value="Genomic_DNA"/>
</dbReference>
<dbReference type="SUPFAM" id="SSF53187">
    <property type="entry name" value="Zn-dependent exopeptidases"/>
    <property type="match status" value="1"/>
</dbReference>
<proteinExistence type="predicted"/>
<dbReference type="GO" id="GO:0070573">
    <property type="term" value="F:metallodipeptidase activity"/>
    <property type="evidence" value="ECO:0007669"/>
    <property type="project" value="TreeGrafter"/>
</dbReference>
<sequence>MSSIIDGLKPELVWKHFEDITKIPRPSKHEERILEYLKNFANERSFEMREDSTGNIVVLRPGSGGGENAPIIIIQSHVDMVCEKNRDSDHDFMKEPLQLYIEDGWLKAEGTTLGADNGIGVAAAMALLDMPDTVGLPPLECLFTVDEETGLTGAFALSG</sequence>
<evidence type="ECO:0000313" key="1">
    <source>
        <dbReference type="EMBL" id="SVD70145.1"/>
    </source>
</evidence>
<dbReference type="InterPro" id="IPR002933">
    <property type="entry name" value="Peptidase_M20"/>
</dbReference>
<dbReference type="PANTHER" id="PTHR43501">
    <property type="entry name" value="CYTOSOL NON-SPECIFIC DIPEPTIDASE"/>
    <property type="match status" value="1"/>
</dbReference>
<dbReference type="GO" id="GO:0005829">
    <property type="term" value="C:cytosol"/>
    <property type="evidence" value="ECO:0007669"/>
    <property type="project" value="TreeGrafter"/>
</dbReference>
<dbReference type="InterPro" id="IPR001160">
    <property type="entry name" value="Peptidase_M20C"/>
</dbReference>
<organism evidence="1">
    <name type="scientific">marine metagenome</name>
    <dbReference type="NCBI Taxonomy" id="408172"/>
    <lineage>
        <taxon>unclassified sequences</taxon>
        <taxon>metagenomes</taxon>
        <taxon>ecological metagenomes</taxon>
    </lineage>
</organism>
<dbReference type="PANTHER" id="PTHR43501:SF1">
    <property type="entry name" value="CYTOSOL NON-SPECIFIC DIPEPTIDASE"/>
    <property type="match status" value="1"/>
</dbReference>
<gene>
    <name evidence="1" type="ORF">METZ01_LOCUS422999</name>
</gene>
<dbReference type="Gene3D" id="3.40.630.10">
    <property type="entry name" value="Zn peptidases"/>
    <property type="match status" value="1"/>
</dbReference>